<dbReference type="Pfam" id="PF01979">
    <property type="entry name" value="Amidohydro_1"/>
    <property type="match status" value="1"/>
</dbReference>
<gene>
    <name evidence="4" type="ORF">KN1_29000</name>
</gene>
<dbReference type="GO" id="GO:0016812">
    <property type="term" value="F:hydrolase activity, acting on carbon-nitrogen (but not peptide) bonds, in cyclic amides"/>
    <property type="evidence" value="ECO:0007669"/>
    <property type="project" value="TreeGrafter"/>
</dbReference>
<evidence type="ECO:0000256" key="1">
    <source>
        <dbReference type="ARBA" id="ARBA00001947"/>
    </source>
</evidence>
<name>A0A8D5UA13_9CREN</name>
<comment type="cofactor">
    <cofactor evidence="1">
        <name>Zn(2+)</name>
        <dbReference type="ChEBI" id="CHEBI:29105"/>
    </cofactor>
</comment>
<feature type="domain" description="Amidohydrolase-related" evidence="3">
    <location>
        <begin position="47"/>
        <end position="420"/>
    </location>
</feature>
<evidence type="ECO:0000313" key="4">
    <source>
        <dbReference type="EMBL" id="BCU71603.1"/>
    </source>
</evidence>
<protein>
    <submittedName>
        <fullName evidence="4">D-hydantoinase</fullName>
    </submittedName>
</protein>
<dbReference type="InterPro" id="IPR032466">
    <property type="entry name" value="Metal_Hydrolase"/>
</dbReference>
<dbReference type="InterPro" id="IPR006680">
    <property type="entry name" value="Amidohydro-rel"/>
</dbReference>
<dbReference type="AlphaFoldDB" id="A0A8D5UA13"/>
<evidence type="ECO:0000256" key="2">
    <source>
        <dbReference type="ARBA" id="ARBA00008829"/>
    </source>
</evidence>
<dbReference type="GO" id="GO:0005829">
    <property type="term" value="C:cytosol"/>
    <property type="evidence" value="ECO:0007669"/>
    <property type="project" value="TreeGrafter"/>
</dbReference>
<dbReference type="Proteomes" id="UP000825123">
    <property type="component" value="Chromosome"/>
</dbReference>
<evidence type="ECO:0000313" key="5">
    <source>
        <dbReference type="Proteomes" id="UP000825123"/>
    </source>
</evidence>
<reference evidence="4 5" key="1">
    <citation type="submission" date="2021-04" db="EMBL/GenBank/DDBJ databases">
        <title>Complete genome sequence of Stygiolobus sp. KN-1.</title>
        <authorList>
            <person name="Nakamura K."/>
            <person name="Sakai H."/>
            <person name="Kurosawa N."/>
        </authorList>
    </citation>
    <scope>NUCLEOTIDE SEQUENCE [LARGE SCALE GENOMIC DNA]</scope>
    <source>
        <strain evidence="4 5">KN-1</strain>
    </source>
</reference>
<dbReference type="InterPro" id="IPR050378">
    <property type="entry name" value="Metallo-dep_Hydrolases_sf"/>
</dbReference>
<comment type="similarity">
    <text evidence="2">Belongs to the metallo-dependent hydrolases superfamily. Hydantoinase/dihydropyrimidinase family.</text>
</comment>
<dbReference type="InterPro" id="IPR011059">
    <property type="entry name" value="Metal-dep_hydrolase_composite"/>
</dbReference>
<dbReference type="RefSeq" id="WP_221288440.1">
    <property type="nucleotide sequence ID" value="NZ_AP024597.1"/>
</dbReference>
<dbReference type="SUPFAM" id="SSF51556">
    <property type="entry name" value="Metallo-dependent hydrolases"/>
    <property type="match status" value="1"/>
</dbReference>
<dbReference type="GeneID" id="66164614"/>
<dbReference type="FunFam" id="3.20.20.140:FF:000174">
    <property type="entry name" value="Dihydropyrimidinase-related protein 2"/>
    <property type="match status" value="1"/>
</dbReference>
<dbReference type="Gene3D" id="3.20.20.140">
    <property type="entry name" value="Metal-dependent hydrolases"/>
    <property type="match status" value="1"/>
</dbReference>
<accession>A0A8D5UA13</accession>
<dbReference type="PANTHER" id="PTHR11647">
    <property type="entry name" value="HYDRANTOINASE/DIHYDROPYRIMIDINASE FAMILY MEMBER"/>
    <property type="match status" value="1"/>
</dbReference>
<dbReference type="SUPFAM" id="SSF51338">
    <property type="entry name" value="Composite domain of metallo-dependent hydrolases"/>
    <property type="match status" value="1"/>
</dbReference>
<keyword evidence="5" id="KW-1185">Reference proteome</keyword>
<dbReference type="KEGG" id="csty:KN1_29000"/>
<organism evidence="4 5">
    <name type="scientific">Stygiolobus caldivivus</name>
    <dbReference type="NCBI Taxonomy" id="2824673"/>
    <lineage>
        <taxon>Archaea</taxon>
        <taxon>Thermoproteota</taxon>
        <taxon>Thermoprotei</taxon>
        <taxon>Sulfolobales</taxon>
        <taxon>Sulfolobaceae</taxon>
        <taxon>Stygiolobus</taxon>
    </lineage>
</organism>
<sequence>MIIRNAKVITSQGIIDTDIKIANGKIQEIRKNIVNIGEDALDLSGYFLLPSVVDGHTHFNSRYLGARDIIPTADDYKSGSEVALAGGITSFINFIDPMKDPVESVKEEIEKARQQSMADFSFHLIVKRGEHVKYLDEVFRLGVKSVKVFTAYKGSMQLDDENIFKVMKKVKQLNGVVAVHAENGDVIDELQEEYGRRPEAIYHALTRPPEVEEETVYRVATMAYLTKAKVYIVHTSSPNSVKIVSEWRKRGAEIYSETCPHYLVFDESYYERPDGKRFIMSPPLRSKELRAELISNLDMVSTLGSDYAGYMSQYKDKALSYLEVPNGVASTEFLVPTIMTMMFKNYITPQKVAEITSENQVRLYNLKDKGFRVGGDADFAVVKRETWKVKDWHGKMDHSIYEGIEFDAKVVKTFLRGDLVFEEDLKGGKGVMLAR</sequence>
<proteinExistence type="inferred from homology"/>
<dbReference type="Gene3D" id="2.30.40.10">
    <property type="entry name" value="Urease, subunit C, domain 1"/>
    <property type="match status" value="1"/>
</dbReference>
<dbReference type="EMBL" id="AP024597">
    <property type="protein sequence ID" value="BCU71603.1"/>
    <property type="molecule type" value="Genomic_DNA"/>
</dbReference>
<dbReference type="PANTHER" id="PTHR11647:SF1">
    <property type="entry name" value="COLLAPSIN RESPONSE MEDIATOR PROTEIN"/>
    <property type="match status" value="1"/>
</dbReference>
<evidence type="ECO:0000259" key="3">
    <source>
        <dbReference type="Pfam" id="PF01979"/>
    </source>
</evidence>